<dbReference type="InterPro" id="IPR021357">
    <property type="entry name" value="DUF2782"/>
</dbReference>
<dbReference type="AlphaFoldDB" id="A0A1M7DX17"/>
<name>A0A1M7DX17_9GAMM</name>
<keyword evidence="1" id="KW-0732">Signal</keyword>
<feature type="chain" id="PRO_5012545489" description="DUF2782 domain-containing protein" evidence="1">
    <location>
        <begin position="49"/>
        <end position="113"/>
    </location>
</feature>
<sequence length="113" mass="12448">MINSRLLPAPFLRAPFSRAPFLRAPFLRAMLATMLATTLLAGAAPVLAQSVTPDVSVREEADQTIREYRVNGKLYAIRVEPSNGSAYFLVDRSGNGNFERQQGDSVPVPDWVK</sequence>
<accession>A0A1M7DX17</accession>
<evidence type="ECO:0000313" key="2">
    <source>
        <dbReference type="EMBL" id="SHL83898.1"/>
    </source>
</evidence>
<evidence type="ECO:0000256" key="1">
    <source>
        <dbReference type="SAM" id="SignalP"/>
    </source>
</evidence>
<evidence type="ECO:0008006" key="4">
    <source>
        <dbReference type="Google" id="ProtNLM"/>
    </source>
</evidence>
<dbReference type="EMBL" id="FRCA01000003">
    <property type="protein sequence ID" value="SHL83898.1"/>
    <property type="molecule type" value="Genomic_DNA"/>
</dbReference>
<dbReference type="STRING" id="44933.SAMN05660971_01514"/>
<feature type="signal peptide" evidence="1">
    <location>
        <begin position="1"/>
        <end position="48"/>
    </location>
</feature>
<reference evidence="2 3" key="1">
    <citation type="submission" date="2016-11" db="EMBL/GenBank/DDBJ databases">
        <authorList>
            <person name="Jaros S."/>
            <person name="Januszkiewicz K."/>
            <person name="Wedrychowicz H."/>
        </authorList>
    </citation>
    <scope>NUCLEOTIDE SEQUENCE [LARGE SCALE GENOMIC DNA]</scope>
    <source>
        <strain evidence="2 3">DSM 4740</strain>
    </source>
</reference>
<dbReference type="Pfam" id="PF11191">
    <property type="entry name" value="DUF2782"/>
    <property type="match status" value="1"/>
</dbReference>
<organism evidence="2 3">
    <name type="scientific">Halomonas cupida</name>
    <dbReference type="NCBI Taxonomy" id="44933"/>
    <lineage>
        <taxon>Bacteria</taxon>
        <taxon>Pseudomonadati</taxon>
        <taxon>Pseudomonadota</taxon>
        <taxon>Gammaproteobacteria</taxon>
        <taxon>Oceanospirillales</taxon>
        <taxon>Halomonadaceae</taxon>
        <taxon>Halomonas</taxon>
    </lineage>
</organism>
<protein>
    <recommendedName>
        <fullName evidence="4">DUF2782 domain-containing protein</fullName>
    </recommendedName>
</protein>
<proteinExistence type="predicted"/>
<gene>
    <name evidence="2" type="ORF">SAMN05660971_01514</name>
</gene>
<dbReference type="Gene3D" id="2.20.130.30">
    <property type="entry name" value="Protein of unknown function DUF2782"/>
    <property type="match status" value="1"/>
</dbReference>
<dbReference type="Proteomes" id="UP000184123">
    <property type="component" value="Unassembled WGS sequence"/>
</dbReference>
<evidence type="ECO:0000313" key="3">
    <source>
        <dbReference type="Proteomes" id="UP000184123"/>
    </source>
</evidence>